<reference evidence="2" key="1">
    <citation type="journal article" date="2014" name="Genome Biol. Evol.">
        <title>The secreted proteins of Achlya hypogyna and Thraustotheca clavata identify the ancestral oomycete secretome and reveal gene acquisitions by horizontal gene transfer.</title>
        <authorList>
            <person name="Misner I."/>
            <person name="Blouin N."/>
            <person name="Leonard G."/>
            <person name="Richards T.A."/>
            <person name="Lane C.E."/>
        </authorList>
    </citation>
    <scope>NUCLEOTIDE SEQUENCE</scope>
    <source>
        <strain evidence="2">ATCC 48635</strain>
    </source>
</reference>
<feature type="signal peptide" evidence="1">
    <location>
        <begin position="1"/>
        <end position="16"/>
    </location>
</feature>
<protein>
    <submittedName>
        <fullName evidence="2">Secreted protein</fullName>
    </submittedName>
</protein>
<sequence length="197" mass="20861">MARLIMLANLAAWAAAVCPYAGLAVIGPTILVADEHCPATMPVCFVDASCAPTKAVMDRTGSVVGATAMGHMDNCTNSRLTFENIGTLDMRFKTIPAATTQNMTFHGSKLTELVNVDFSLNLNSIDCSGCRLTNLTLGRSTFNALNRLEARLIGPPDSSGFSVTASTSIDDNACSAIGGTVSQLWKLKTTYTWNACQ</sequence>
<evidence type="ECO:0000313" key="2">
    <source>
        <dbReference type="EMBL" id="AIG55968.1"/>
    </source>
</evidence>
<organism evidence="2">
    <name type="scientific">Achlya hypogyna</name>
    <name type="common">Oomycete</name>
    <name type="synonym">Protoachlya hypogyna</name>
    <dbReference type="NCBI Taxonomy" id="1202772"/>
    <lineage>
        <taxon>Eukaryota</taxon>
        <taxon>Sar</taxon>
        <taxon>Stramenopiles</taxon>
        <taxon>Oomycota</taxon>
        <taxon>Saprolegniomycetes</taxon>
        <taxon>Saprolegniales</taxon>
        <taxon>Achlyaceae</taxon>
        <taxon>Achlya</taxon>
    </lineage>
</organism>
<keyword evidence="1" id="KW-0732">Signal</keyword>
<dbReference type="EMBL" id="KM038507">
    <property type="protein sequence ID" value="AIG55968.1"/>
    <property type="molecule type" value="Genomic_DNA"/>
</dbReference>
<name>A0A0A7CNA9_ACHHY</name>
<dbReference type="AlphaFoldDB" id="A0A0A7CNA9"/>
<feature type="chain" id="PRO_5002037058" evidence="1">
    <location>
        <begin position="17"/>
        <end position="197"/>
    </location>
</feature>
<evidence type="ECO:0000256" key="1">
    <source>
        <dbReference type="SAM" id="SignalP"/>
    </source>
</evidence>
<proteinExistence type="predicted"/>
<accession>A0A0A7CNA9</accession>